<sequence length="201" mass="23410">MGNYWARFRKIDNHTFRFDTRIYLKEVSNPSDDDLCIGAIVGKNPGSAKPSSNSDNGLQEIALDKDNLLPNVRKIMLKAYRHCNKRIENRSYIQVLNLMYLCDKDLKQAIRRINAFPDQLICECENKEFPFIWYVWGNDDKSLNPFKGRFSKIYATKHFYFDNSAKNVIEKAPSFSDSARHTQGLNHDFVVPYISNLIIMD</sequence>
<dbReference type="RefSeq" id="WP_015261219.1">
    <property type="nucleotide sequence ID" value="NC_019903.1"/>
</dbReference>
<reference evidence="2" key="1">
    <citation type="submission" date="2012-02" db="EMBL/GenBank/DDBJ databases">
        <title>Complete sequence of Desulfitobacterium dichloroeliminans LMG P-21439.</title>
        <authorList>
            <person name="Lucas S."/>
            <person name="Han J."/>
            <person name="Lapidus A."/>
            <person name="Cheng J.-F."/>
            <person name="Goodwin L."/>
            <person name="Pitluck S."/>
            <person name="Peters L."/>
            <person name="Ovchinnikova G."/>
            <person name="Teshima H."/>
            <person name="Detter J.C."/>
            <person name="Han C."/>
            <person name="Tapia R."/>
            <person name="Land M."/>
            <person name="Hauser L."/>
            <person name="Kyrpides N."/>
            <person name="Ivanova N."/>
            <person name="Pagani I."/>
            <person name="Kruse T."/>
            <person name="de Vos W.M."/>
            <person name="Boon N."/>
            <person name="Smidt H."/>
            <person name="Woyke T."/>
        </authorList>
    </citation>
    <scope>NUCLEOTIDE SEQUENCE [LARGE SCALE GENOMIC DNA]</scope>
    <source>
        <strain evidence="2">LMG P-21439 / DCA1</strain>
    </source>
</reference>
<dbReference type="STRING" id="871963.Desdi_0689"/>
<organism evidence="1 2">
    <name type="scientific">Desulfitobacterium dichloroeliminans (strain LMG P-21439 / DCA1)</name>
    <dbReference type="NCBI Taxonomy" id="871963"/>
    <lineage>
        <taxon>Bacteria</taxon>
        <taxon>Bacillati</taxon>
        <taxon>Bacillota</taxon>
        <taxon>Clostridia</taxon>
        <taxon>Eubacteriales</taxon>
        <taxon>Desulfitobacteriaceae</taxon>
        <taxon>Desulfitobacterium</taxon>
    </lineage>
</organism>
<dbReference type="AlphaFoldDB" id="L0F4V5"/>
<dbReference type="KEGG" id="ddl:Desdi_0689"/>
<evidence type="ECO:0000313" key="2">
    <source>
        <dbReference type="Proteomes" id="UP000010797"/>
    </source>
</evidence>
<gene>
    <name evidence="1" type="ordered locus">Desdi_0689</name>
</gene>
<keyword evidence="2" id="KW-1185">Reference proteome</keyword>
<dbReference type="HOGENOM" id="CLU_1370458_0_0_9"/>
<evidence type="ECO:0000313" key="1">
    <source>
        <dbReference type="EMBL" id="AGA68217.1"/>
    </source>
</evidence>
<dbReference type="OrthoDB" id="7056160at2"/>
<dbReference type="Proteomes" id="UP000010797">
    <property type="component" value="Chromosome"/>
</dbReference>
<dbReference type="EMBL" id="CP003344">
    <property type="protein sequence ID" value="AGA68217.1"/>
    <property type="molecule type" value="Genomic_DNA"/>
</dbReference>
<name>L0F4V5_DESDL</name>
<protein>
    <submittedName>
        <fullName evidence="1">Uncharacterized protein</fullName>
    </submittedName>
</protein>
<accession>L0F4V5</accession>
<dbReference type="eggNOG" id="ENOG5033QBU">
    <property type="taxonomic scope" value="Bacteria"/>
</dbReference>
<proteinExistence type="predicted"/>